<evidence type="ECO:0000256" key="2">
    <source>
        <dbReference type="SAM" id="SignalP"/>
    </source>
</evidence>
<dbReference type="InterPro" id="IPR002491">
    <property type="entry name" value="ABC_transptr_periplasmic_BD"/>
</dbReference>
<evidence type="ECO:0000313" key="4">
    <source>
        <dbReference type="EMBL" id="MEK8026991.1"/>
    </source>
</evidence>
<feature type="region of interest" description="Disordered" evidence="1">
    <location>
        <begin position="28"/>
        <end position="57"/>
    </location>
</feature>
<organism evidence="4 5">
    <name type="scientific">Pseudaquabacterium rugosum</name>
    <dbReference type="NCBI Taxonomy" id="2984194"/>
    <lineage>
        <taxon>Bacteria</taxon>
        <taxon>Pseudomonadati</taxon>
        <taxon>Pseudomonadota</taxon>
        <taxon>Betaproteobacteria</taxon>
        <taxon>Burkholderiales</taxon>
        <taxon>Sphaerotilaceae</taxon>
        <taxon>Pseudaquabacterium</taxon>
    </lineage>
</organism>
<sequence length="335" mass="33748">MRPDAGRRRVCRAVGALSVAGLAGLGGAAHGQGTAQNTTQNIGQNTGPGVGAAARVAGTGAPSAPRLRIVSVGAAITETLYALGAQSDLVGVDTSSQWPVEATRLPQVGYQRTLSPEGLLALRPTLVLATETAGPPAVLQQLREAGITLQVIDADHRIEGVRARTQRVAEACGRAEAGRALSGRIAVDWQRALARAGQLRRAQAGAEPSPLRVLFVMTQGGTGLRAAGRDTAPDALLAYAGARNVMAAVEGYQAVSAEAMVAAAPQVIVSTTHTLQAAGGPSGLLAQAGLALTPAGRAGRVVALDTLLALGFGPRLPLALQTLAEGLYGGAGGRA</sequence>
<feature type="chain" id="PRO_5046120378" evidence="2">
    <location>
        <begin position="32"/>
        <end position="335"/>
    </location>
</feature>
<gene>
    <name evidence="4" type="ORF">AACH11_13555</name>
</gene>
<dbReference type="PROSITE" id="PS50983">
    <property type="entry name" value="FE_B12_PBP"/>
    <property type="match status" value="1"/>
</dbReference>
<evidence type="ECO:0000313" key="5">
    <source>
        <dbReference type="Proteomes" id="UP001368500"/>
    </source>
</evidence>
<keyword evidence="5" id="KW-1185">Reference proteome</keyword>
<dbReference type="Gene3D" id="3.40.50.1980">
    <property type="entry name" value="Nitrogenase molybdenum iron protein domain"/>
    <property type="match status" value="2"/>
</dbReference>
<dbReference type="PANTHER" id="PTHR30535:SF4">
    <property type="entry name" value="HEMIN-BINDING PERIPLASMIC PROTEIN HMUT"/>
    <property type="match status" value="1"/>
</dbReference>
<accession>A0ABU9BB40</accession>
<keyword evidence="2" id="KW-0732">Signal</keyword>
<dbReference type="PANTHER" id="PTHR30535">
    <property type="entry name" value="VITAMIN B12-BINDING PROTEIN"/>
    <property type="match status" value="1"/>
</dbReference>
<dbReference type="RefSeq" id="WP_341374775.1">
    <property type="nucleotide sequence ID" value="NZ_JBBUTF010000012.1"/>
</dbReference>
<evidence type="ECO:0000256" key="1">
    <source>
        <dbReference type="SAM" id="MobiDB-lite"/>
    </source>
</evidence>
<reference evidence="4 5" key="1">
    <citation type="submission" date="2024-04" db="EMBL/GenBank/DDBJ databases">
        <title>Novel species of the genus Ideonella isolated from streams.</title>
        <authorList>
            <person name="Lu H."/>
        </authorList>
    </citation>
    <scope>NUCLEOTIDE SEQUENCE [LARGE SCALE GENOMIC DNA]</scope>
    <source>
        <strain evidence="4 5">BYS139W</strain>
    </source>
</reference>
<dbReference type="InterPro" id="IPR050902">
    <property type="entry name" value="ABC_Transporter_SBP"/>
</dbReference>
<feature type="domain" description="Fe/B12 periplasmic-binding" evidence="3">
    <location>
        <begin position="68"/>
        <end position="331"/>
    </location>
</feature>
<dbReference type="SUPFAM" id="SSF53807">
    <property type="entry name" value="Helical backbone' metal receptor"/>
    <property type="match status" value="1"/>
</dbReference>
<dbReference type="Proteomes" id="UP001368500">
    <property type="component" value="Unassembled WGS sequence"/>
</dbReference>
<protein>
    <submittedName>
        <fullName evidence="4">ABC transporter substrate-binding protein</fullName>
    </submittedName>
</protein>
<dbReference type="EMBL" id="JBBUTF010000012">
    <property type="protein sequence ID" value="MEK8026991.1"/>
    <property type="molecule type" value="Genomic_DNA"/>
</dbReference>
<comment type="caution">
    <text evidence="4">The sequence shown here is derived from an EMBL/GenBank/DDBJ whole genome shotgun (WGS) entry which is preliminary data.</text>
</comment>
<feature type="compositionally biased region" description="Low complexity" evidence="1">
    <location>
        <begin position="31"/>
        <end position="57"/>
    </location>
</feature>
<name>A0ABU9BB40_9BURK</name>
<dbReference type="Pfam" id="PF01497">
    <property type="entry name" value="Peripla_BP_2"/>
    <property type="match status" value="1"/>
</dbReference>
<proteinExistence type="predicted"/>
<feature type="signal peptide" evidence="2">
    <location>
        <begin position="1"/>
        <end position="31"/>
    </location>
</feature>
<evidence type="ECO:0000259" key="3">
    <source>
        <dbReference type="PROSITE" id="PS50983"/>
    </source>
</evidence>